<keyword evidence="5" id="KW-0630">Potassium</keyword>
<keyword evidence="2" id="KW-0479">Metal-binding</keyword>
<organism evidence="9">
    <name type="scientific">Thermomicrobium roseum</name>
    <dbReference type="NCBI Taxonomy" id="500"/>
    <lineage>
        <taxon>Bacteria</taxon>
        <taxon>Pseudomonadati</taxon>
        <taxon>Thermomicrobiota</taxon>
        <taxon>Thermomicrobia</taxon>
        <taxon>Thermomicrobiales</taxon>
        <taxon>Thermomicrobiaceae</taxon>
        <taxon>Thermomicrobium</taxon>
    </lineage>
</organism>
<evidence type="ECO:0000259" key="8">
    <source>
        <dbReference type="Pfam" id="PF01996"/>
    </source>
</evidence>
<evidence type="ECO:0000313" key="9">
    <source>
        <dbReference type="EMBL" id="HEF64241.1"/>
    </source>
</evidence>
<reference evidence="9" key="1">
    <citation type="journal article" date="2020" name="mSystems">
        <title>Genome- and Community-Level Interaction Insights into Carbon Utilization and Element Cycling Functions of Hydrothermarchaeota in Hydrothermal Sediment.</title>
        <authorList>
            <person name="Zhou Z."/>
            <person name="Liu Y."/>
            <person name="Xu W."/>
            <person name="Pan J."/>
            <person name="Luo Z.H."/>
            <person name="Li M."/>
        </authorList>
    </citation>
    <scope>NUCLEOTIDE SEQUENCE [LARGE SCALE GENOMIC DNA]</scope>
    <source>
        <strain evidence="9">SpSt-222</strain>
    </source>
</reference>
<dbReference type="Gene3D" id="3.90.1660.10">
    <property type="entry name" value="CofE-like domain"/>
    <property type="match status" value="1"/>
</dbReference>
<accession>A0A7C1FU32</accession>
<gene>
    <name evidence="9" type="primary">cofE</name>
    <name evidence="9" type="ORF">ENP47_01305</name>
</gene>
<dbReference type="EC" id="6.3.2.31" evidence="9"/>
<feature type="domain" description="Coenzyme F420:L-glutamate ligase-like" evidence="8">
    <location>
        <begin position="14"/>
        <end position="228"/>
    </location>
</feature>
<evidence type="ECO:0000256" key="5">
    <source>
        <dbReference type="ARBA" id="ARBA00022958"/>
    </source>
</evidence>
<protein>
    <submittedName>
        <fullName evidence="9">Coenzyme F420-0:L-glutamate ligase</fullName>
        <ecNumber evidence="9">6.3.2.31</ecNumber>
    </submittedName>
</protein>
<keyword evidence="7" id="KW-0464">Manganese</keyword>
<evidence type="ECO:0000256" key="2">
    <source>
        <dbReference type="ARBA" id="ARBA00022723"/>
    </source>
</evidence>
<dbReference type="PANTHER" id="PTHR47917:SF1">
    <property type="entry name" value="COENZYME F420:L-GLUTAMATE LIGASE"/>
    <property type="match status" value="1"/>
</dbReference>
<dbReference type="NCBIfam" id="TIGR01916">
    <property type="entry name" value="F420_cofE"/>
    <property type="match status" value="1"/>
</dbReference>
<name>A0A7C1FU32_THERO</name>
<comment type="caution">
    <text evidence="9">The sequence shown here is derived from an EMBL/GenBank/DDBJ whole genome shotgun (WGS) entry which is preliminary data.</text>
</comment>
<dbReference type="Pfam" id="PF01996">
    <property type="entry name" value="F420_ligase"/>
    <property type="match status" value="1"/>
</dbReference>
<dbReference type="SUPFAM" id="SSF144010">
    <property type="entry name" value="CofE-like"/>
    <property type="match status" value="1"/>
</dbReference>
<keyword evidence="1 9" id="KW-0436">Ligase</keyword>
<keyword evidence="6" id="KW-0342">GTP-binding</keyword>
<evidence type="ECO:0000256" key="7">
    <source>
        <dbReference type="ARBA" id="ARBA00023211"/>
    </source>
</evidence>
<evidence type="ECO:0000256" key="6">
    <source>
        <dbReference type="ARBA" id="ARBA00023134"/>
    </source>
</evidence>
<dbReference type="GO" id="GO:0005525">
    <property type="term" value="F:GTP binding"/>
    <property type="evidence" value="ECO:0007669"/>
    <property type="project" value="UniProtKB-KW"/>
</dbReference>
<sequence>MGTGEVRIIPIRGIPEAQPGDSVAALVLTGLQASGLTGEPGDVLVVTQKLVSKAEGRLVRLADIEPSPIAEAYAARWERDPRQIELVLRESVRIVRMDRGLIIAETHHGFVCANAGVDLSNVTPGYAALLPLDPDRSAATIRRELCELAGWEPAVIVSDTFGRAWRNGIVNVAIGVAGLRPLRDYRGQHDSYGNELRVTVIAVADELAAAAELVMGKTEGCPAAIIRGFVYEPGEGTARELIMPPERDLFR</sequence>
<dbReference type="InterPro" id="IPR002847">
    <property type="entry name" value="F420-0_gamma-glut_ligase-dom"/>
</dbReference>
<proteinExistence type="predicted"/>
<dbReference type="InterPro" id="IPR008225">
    <property type="entry name" value="F420-0_g-glutamyl_ligase"/>
</dbReference>
<dbReference type="GO" id="GO:0052618">
    <property type="term" value="F:coenzyme F420-0:L-glutamate ligase activity"/>
    <property type="evidence" value="ECO:0007669"/>
    <property type="project" value="UniProtKB-EC"/>
</dbReference>
<evidence type="ECO:0000256" key="3">
    <source>
        <dbReference type="ARBA" id="ARBA00022741"/>
    </source>
</evidence>
<dbReference type="PANTHER" id="PTHR47917">
    <property type="match status" value="1"/>
</dbReference>
<keyword evidence="3" id="KW-0547">Nucleotide-binding</keyword>
<keyword evidence="4" id="KW-0460">Magnesium</keyword>
<dbReference type="AlphaFoldDB" id="A0A7C1FU32"/>
<evidence type="ECO:0000256" key="4">
    <source>
        <dbReference type="ARBA" id="ARBA00022842"/>
    </source>
</evidence>
<dbReference type="GO" id="GO:0046872">
    <property type="term" value="F:metal ion binding"/>
    <property type="evidence" value="ECO:0007669"/>
    <property type="project" value="UniProtKB-KW"/>
</dbReference>
<dbReference type="EMBL" id="DSJL01000001">
    <property type="protein sequence ID" value="HEF64241.1"/>
    <property type="molecule type" value="Genomic_DNA"/>
</dbReference>
<dbReference type="Gene3D" id="3.30.1330.100">
    <property type="entry name" value="CofE-like"/>
    <property type="match status" value="1"/>
</dbReference>
<evidence type="ECO:0000256" key="1">
    <source>
        <dbReference type="ARBA" id="ARBA00022598"/>
    </source>
</evidence>